<reference evidence="2" key="2">
    <citation type="journal article" date="2024" name="Plant">
        <title>Genomic evolution and insights into agronomic trait innovations of Sesamum species.</title>
        <authorList>
            <person name="Miao H."/>
            <person name="Wang L."/>
            <person name="Qu L."/>
            <person name="Liu H."/>
            <person name="Sun Y."/>
            <person name="Le M."/>
            <person name="Wang Q."/>
            <person name="Wei S."/>
            <person name="Zheng Y."/>
            <person name="Lin W."/>
            <person name="Duan Y."/>
            <person name="Cao H."/>
            <person name="Xiong S."/>
            <person name="Wang X."/>
            <person name="Wei L."/>
            <person name="Li C."/>
            <person name="Ma Q."/>
            <person name="Ju M."/>
            <person name="Zhao R."/>
            <person name="Li G."/>
            <person name="Mu C."/>
            <person name="Tian Q."/>
            <person name="Mei H."/>
            <person name="Zhang T."/>
            <person name="Gao T."/>
            <person name="Zhang H."/>
        </authorList>
    </citation>
    <scope>NUCLEOTIDE SEQUENCE</scope>
    <source>
        <strain evidence="2">KEN8</strain>
    </source>
</reference>
<comment type="caution">
    <text evidence="2">The sequence shown here is derived from an EMBL/GenBank/DDBJ whole genome shotgun (WGS) entry which is preliminary data.</text>
</comment>
<proteinExistence type="predicted"/>
<name>A0AAW2SUF3_9LAMI</name>
<accession>A0AAW2SUF3</accession>
<dbReference type="AlphaFoldDB" id="A0AAW2SUF3"/>
<organism evidence="2">
    <name type="scientific">Sesamum calycinum</name>
    <dbReference type="NCBI Taxonomy" id="2727403"/>
    <lineage>
        <taxon>Eukaryota</taxon>
        <taxon>Viridiplantae</taxon>
        <taxon>Streptophyta</taxon>
        <taxon>Embryophyta</taxon>
        <taxon>Tracheophyta</taxon>
        <taxon>Spermatophyta</taxon>
        <taxon>Magnoliopsida</taxon>
        <taxon>eudicotyledons</taxon>
        <taxon>Gunneridae</taxon>
        <taxon>Pentapetalae</taxon>
        <taxon>asterids</taxon>
        <taxon>lamiids</taxon>
        <taxon>Lamiales</taxon>
        <taxon>Pedaliaceae</taxon>
        <taxon>Sesamum</taxon>
    </lineage>
</organism>
<feature type="region of interest" description="Disordered" evidence="1">
    <location>
        <begin position="20"/>
        <end position="41"/>
    </location>
</feature>
<dbReference type="EMBL" id="JACGWM010000001">
    <property type="protein sequence ID" value="KAL0395797.1"/>
    <property type="molecule type" value="Genomic_DNA"/>
</dbReference>
<reference evidence="2" key="1">
    <citation type="submission" date="2020-06" db="EMBL/GenBank/DDBJ databases">
        <authorList>
            <person name="Li T."/>
            <person name="Hu X."/>
            <person name="Zhang T."/>
            <person name="Song X."/>
            <person name="Zhang H."/>
            <person name="Dai N."/>
            <person name="Sheng W."/>
            <person name="Hou X."/>
            <person name="Wei L."/>
        </authorList>
    </citation>
    <scope>NUCLEOTIDE SEQUENCE</scope>
    <source>
        <strain evidence="2">KEN8</strain>
        <tissue evidence="2">Leaf</tissue>
    </source>
</reference>
<sequence>MEIPLVYMLPNSTTRALAGNWNNNPGDSRMNRATATTTGPQSGLIFPRKCGVVGSELVVTFLKGQGVEDAKLEGQ</sequence>
<protein>
    <submittedName>
        <fullName evidence="2">Uncharacterized protein</fullName>
    </submittedName>
</protein>
<gene>
    <name evidence="2" type="ORF">Scaly_0028100</name>
</gene>
<evidence type="ECO:0000313" key="2">
    <source>
        <dbReference type="EMBL" id="KAL0395797.1"/>
    </source>
</evidence>
<evidence type="ECO:0000256" key="1">
    <source>
        <dbReference type="SAM" id="MobiDB-lite"/>
    </source>
</evidence>